<gene>
    <name evidence="1" type="ORF">LCGC14_1852390</name>
</gene>
<dbReference type="AlphaFoldDB" id="A0A0F9G9X5"/>
<comment type="caution">
    <text evidence="1">The sequence shown here is derived from an EMBL/GenBank/DDBJ whole genome shotgun (WGS) entry which is preliminary data.</text>
</comment>
<organism evidence="1">
    <name type="scientific">marine sediment metagenome</name>
    <dbReference type="NCBI Taxonomy" id="412755"/>
    <lineage>
        <taxon>unclassified sequences</taxon>
        <taxon>metagenomes</taxon>
        <taxon>ecological metagenomes</taxon>
    </lineage>
</organism>
<protein>
    <submittedName>
        <fullName evidence="1">Uncharacterized protein</fullName>
    </submittedName>
</protein>
<proteinExistence type="predicted"/>
<dbReference type="EMBL" id="LAZR01018622">
    <property type="protein sequence ID" value="KKL95659.1"/>
    <property type="molecule type" value="Genomic_DNA"/>
</dbReference>
<name>A0A0F9G9X5_9ZZZZ</name>
<sequence>MAINEAAKRLVYKQKQGLRNSKRQKVEHRQDLRDQVLALTAEIDAIDVDLTTLDTNIPDPTSEEEPV</sequence>
<accession>A0A0F9G9X5</accession>
<evidence type="ECO:0000313" key="1">
    <source>
        <dbReference type="EMBL" id="KKL95659.1"/>
    </source>
</evidence>
<reference evidence="1" key="1">
    <citation type="journal article" date="2015" name="Nature">
        <title>Complex archaea that bridge the gap between prokaryotes and eukaryotes.</title>
        <authorList>
            <person name="Spang A."/>
            <person name="Saw J.H."/>
            <person name="Jorgensen S.L."/>
            <person name="Zaremba-Niedzwiedzka K."/>
            <person name="Martijn J."/>
            <person name="Lind A.E."/>
            <person name="van Eijk R."/>
            <person name="Schleper C."/>
            <person name="Guy L."/>
            <person name="Ettema T.J."/>
        </authorList>
    </citation>
    <scope>NUCLEOTIDE SEQUENCE</scope>
</reference>